<dbReference type="EMBL" id="LKMD01000104">
    <property type="protein sequence ID" value="PIA94529.1"/>
    <property type="molecule type" value="Genomic_DNA"/>
</dbReference>
<feature type="region of interest" description="Disordered" evidence="11">
    <location>
        <begin position="1"/>
        <end position="55"/>
    </location>
</feature>
<evidence type="ECO:0000256" key="10">
    <source>
        <dbReference type="RuleBase" id="RU362022"/>
    </source>
</evidence>
<evidence type="ECO:0000313" key="12">
    <source>
        <dbReference type="EMBL" id="PIA94529.1"/>
    </source>
</evidence>
<dbReference type="EC" id="2.1.1.100" evidence="3 10"/>
<evidence type="ECO:0000256" key="1">
    <source>
        <dbReference type="ARBA" id="ARBA00004141"/>
    </source>
</evidence>
<dbReference type="InterPro" id="IPR025770">
    <property type="entry name" value="PPMT_MeTrfase"/>
</dbReference>
<proteinExistence type="inferred from homology"/>
<gene>
    <name evidence="12" type="ORF">CB0940_08376</name>
    <name evidence="13" type="ORF">RHO25_009601</name>
</gene>
<evidence type="ECO:0000256" key="3">
    <source>
        <dbReference type="ARBA" id="ARBA00012151"/>
    </source>
</evidence>
<keyword evidence="10" id="KW-0256">Endoplasmic reticulum</keyword>
<dbReference type="AlphaFoldDB" id="A0A2G5HPS0"/>
<dbReference type="PROSITE" id="PS51564">
    <property type="entry name" value="SAM_ICMT"/>
    <property type="match status" value="1"/>
</dbReference>
<reference evidence="13 15" key="2">
    <citation type="submission" date="2023-09" db="EMBL/GenBank/DDBJ databases">
        <title>Complete-Gapless Cercospora beticola genome.</title>
        <authorList>
            <person name="Wyatt N.A."/>
            <person name="Spanner R.E."/>
            <person name="Bolton M.D."/>
        </authorList>
    </citation>
    <scope>NUCLEOTIDE SEQUENCE [LARGE SCALE GENOMIC DNA]</scope>
    <source>
        <strain evidence="13">Cb09-40</strain>
    </source>
</reference>
<dbReference type="Proteomes" id="UP000230605">
    <property type="component" value="Chromosome 6"/>
</dbReference>
<feature type="transmembrane region" description="Helical" evidence="10">
    <location>
        <begin position="114"/>
        <end position="131"/>
    </location>
</feature>
<sequence>MARLSASNSAAASSANGHISAPSTATSADPASLPSTSHSNVGDSKPVEDDIPDTDWEDEAVDTAPLPMDDTLFPGGTRDLSYIGVQAFFLGTVFAAGISGTITAVVLGSAWWRLPAFATSLALFHFLEYFTTARYNTPALRAESFLLFNNGRAYQAAHGCATLELIVSRFFPQYGQTFVNPLTIALGIALIVVGQLVRSLAMAQAGPSFNHVIAREHKEHHKLVTHGLYSIFRHPSYFGFFWWAIGTQFLVGNKICLVGYIIVLWQFFYRRIQGEEKFLVNFFGDKYIEYRKKTGTKIPFIR</sequence>
<dbReference type="Pfam" id="PF04140">
    <property type="entry name" value="ICMT"/>
    <property type="match status" value="1"/>
</dbReference>
<evidence type="ECO:0000256" key="9">
    <source>
        <dbReference type="ARBA" id="ARBA00023136"/>
    </source>
</evidence>
<evidence type="ECO:0000256" key="7">
    <source>
        <dbReference type="ARBA" id="ARBA00022692"/>
    </source>
</evidence>
<keyword evidence="8 10" id="KW-1133">Transmembrane helix</keyword>
<evidence type="ECO:0000313" key="14">
    <source>
        <dbReference type="Proteomes" id="UP000230605"/>
    </source>
</evidence>
<comment type="similarity">
    <text evidence="2 10">Belongs to the class VI-like SAM-binding methyltransferase superfamily. Isoprenylcysteine carboxyl methyltransferase family.</text>
</comment>
<keyword evidence="4 10" id="KW-0489">Methyltransferase</keyword>
<feature type="transmembrane region" description="Helical" evidence="10">
    <location>
        <begin position="178"/>
        <end position="197"/>
    </location>
</feature>
<keyword evidence="15" id="KW-1185">Reference proteome</keyword>
<evidence type="ECO:0000256" key="6">
    <source>
        <dbReference type="ARBA" id="ARBA00022691"/>
    </source>
</evidence>
<keyword evidence="6 10" id="KW-0949">S-adenosyl-L-methionine</keyword>
<dbReference type="InterPro" id="IPR007269">
    <property type="entry name" value="ICMT_MeTrfase"/>
</dbReference>
<dbReference type="PANTHER" id="PTHR12714">
    <property type="entry name" value="PROTEIN-S ISOPRENYLCYSTEINE O-METHYLTRANSFERASE"/>
    <property type="match status" value="1"/>
</dbReference>
<dbReference type="Gene3D" id="1.20.120.1630">
    <property type="match status" value="1"/>
</dbReference>
<dbReference type="Proteomes" id="UP001302367">
    <property type="component" value="Chromosome 6"/>
</dbReference>
<keyword evidence="5 12" id="KW-0808">Transferase</keyword>
<feature type="compositionally biased region" description="Low complexity" evidence="11">
    <location>
        <begin position="1"/>
        <end position="37"/>
    </location>
</feature>
<evidence type="ECO:0000313" key="13">
    <source>
        <dbReference type="EMBL" id="WPB04953.1"/>
    </source>
</evidence>
<organism evidence="12 14">
    <name type="scientific">Cercospora beticola</name>
    <name type="common">Sugarbeet leaf spot fungus</name>
    <dbReference type="NCBI Taxonomy" id="122368"/>
    <lineage>
        <taxon>Eukaryota</taxon>
        <taxon>Fungi</taxon>
        <taxon>Dikarya</taxon>
        <taxon>Ascomycota</taxon>
        <taxon>Pezizomycotina</taxon>
        <taxon>Dothideomycetes</taxon>
        <taxon>Dothideomycetidae</taxon>
        <taxon>Mycosphaerellales</taxon>
        <taxon>Mycosphaerellaceae</taxon>
        <taxon>Cercospora</taxon>
    </lineage>
</organism>
<keyword evidence="7 10" id="KW-0812">Transmembrane</keyword>
<feature type="transmembrane region" description="Helical" evidence="10">
    <location>
        <begin position="87"/>
        <end position="108"/>
    </location>
</feature>
<evidence type="ECO:0000256" key="4">
    <source>
        <dbReference type="ARBA" id="ARBA00022603"/>
    </source>
</evidence>
<evidence type="ECO:0000256" key="5">
    <source>
        <dbReference type="ARBA" id="ARBA00022679"/>
    </source>
</evidence>
<dbReference type="OrthoDB" id="422086at2759"/>
<dbReference type="EMBL" id="CP134189">
    <property type="protein sequence ID" value="WPB04953.1"/>
    <property type="molecule type" value="Genomic_DNA"/>
</dbReference>
<evidence type="ECO:0000256" key="2">
    <source>
        <dbReference type="ARBA" id="ARBA00009140"/>
    </source>
</evidence>
<accession>A0A2G5HPS0</accession>
<evidence type="ECO:0000256" key="11">
    <source>
        <dbReference type="SAM" id="MobiDB-lite"/>
    </source>
</evidence>
<comment type="subcellular location">
    <subcellularLocation>
        <location evidence="10">Endoplasmic reticulum membrane</location>
        <topology evidence="10">Multi-pass membrane protein</topology>
    </subcellularLocation>
    <subcellularLocation>
        <location evidence="1">Membrane</location>
        <topology evidence="1">Multi-pass membrane protein</topology>
    </subcellularLocation>
</comment>
<reference evidence="12 14" key="1">
    <citation type="submission" date="2015-10" db="EMBL/GenBank/DDBJ databases">
        <title>The cercosporin biosynthetic gene cluster was horizontally transferred to several fungal lineages and shown to be expanded in Cercospora beticola based on microsynteny with recipient genomes.</title>
        <authorList>
            <person name="De Jonge R."/>
            <person name="Ebert M.K."/>
            <person name="Suttle J.C."/>
            <person name="Jurick Ii W.M."/>
            <person name="Secor G.A."/>
            <person name="Thomma B.P."/>
            <person name="Van De Peer Y."/>
            <person name="Bolton M.D."/>
        </authorList>
    </citation>
    <scope>NUCLEOTIDE SEQUENCE [LARGE SCALE GENOMIC DNA]</scope>
    <source>
        <strain evidence="12 14">09-40</strain>
    </source>
</reference>
<feature type="transmembrane region" description="Helical" evidence="10">
    <location>
        <begin position="240"/>
        <end position="268"/>
    </location>
</feature>
<dbReference type="GO" id="GO:0032259">
    <property type="term" value="P:methylation"/>
    <property type="evidence" value="ECO:0007669"/>
    <property type="project" value="UniProtKB-KW"/>
</dbReference>
<comment type="catalytic activity">
    <reaction evidence="10">
        <text>[protein]-C-terminal S-[(2E,6E)-farnesyl]-L-cysteine + S-adenosyl-L-methionine = [protein]-C-terminal S-[(2E,6E)-farnesyl]-L-cysteine methyl ester + S-adenosyl-L-homocysteine</text>
        <dbReference type="Rhea" id="RHEA:21672"/>
        <dbReference type="Rhea" id="RHEA-COMP:12125"/>
        <dbReference type="Rhea" id="RHEA-COMP:12126"/>
        <dbReference type="ChEBI" id="CHEBI:57856"/>
        <dbReference type="ChEBI" id="CHEBI:59789"/>
        <dbReference type="ChEBI" id="CHEBI:90510"/>
        <dbReference type="ChEBI" id="CHEBI:90511"/>
        <dbReference type="EC" id="2.1.1.100"/>
    </reaction>
</comment>
<name>A0A2G5HPS0_CERBT</name>
<keyword evidence="9 10" id="KW-0472">Membrane</keyword>
<dbReference type="GO" id="GO:0005789">
    <property type="term" value="C:endoplasmic reticulum membrane"/>
    <property type="evidence" value="ECO:0007669"/>
    <property type="project" value="UniProtKB-SubCell"/>
</dbReference>
<dbReference type="PANTHER" id="PTHR12714:SF9">
    <property type="entry name" value="PROTEIN-S-ISOPRENYLCYSTEINE O-METHYLTRANSFERASE"/>
    <property type="match status" value="1"/>
</dbReference>
<protein>
    <recommendedName>
        <fullName evidence="3 10">Protein-S-isoprenylcysteine O-methyltransferase</fullName>
        <ecNumber evidence="3 10">2.1.1.100</ecNumber>
    </recommendedName>
</protein>
<evidence type="ECO:0000256" key="8">
    <source>
        <dbReference type="ARBA" id="ARBA00022989"/>
    </source>
</evidence>
<dbReference type="GO" id="GO:0004671">
    <property type="term" value="F:protein C-terminal S-isoprenylcysteine carboxyl O-methyltransferase activity"/>
    <property type="evidence" value="ECO:0007669"/>
    <property type="project" value="UniProtKB-EC"/>
</dbReference>
<evidence type="ECO:0000313" key="15">
    <source>
        <dbReference type="Proteomes" id="UP001302367"/>
    </source>
</evidence>